<name>A0A4Y7PXG9_9AGAM</name>
<feature type="domain" description="C2H2-type" evidence="10">
    <location>
        <begin position="71"/>
        <end position="101"/>
    </location>
</feature>
<dbReference type="EMBL" id="ML170193">
    <property type="protein sequence ID" value="TDL19835.1"/>
    <property type="molecule type" value="Genomic_DNA"/>
</dbReference>
<gene>
    <name evidence="11" type="ORF">BD410DRAFT_398337</name>
</gene>
<proteinExistence type="predicted"/>
<keyword evidence="7" id="KW-0539">Nucleus</keyword>
<feature type="compositionally biased region" description="Low complexity" evidence="9">
    <location>
        <begin position="137"/>
        <end position="162"/>
    </location>
</feature>
<dbReference type="Gene3D" id="3.30.160.60">
    <property type="entry name" value="Classic Zinc Finger"/>
    <property type="match status" value="1"/>
</dbReference>
<feature type="region of interest" description="Disordered" evidence="9">
    <location>
        <begin position="126"/>
        <end position="164"/>
    </location>
</feature>
<comment type="subcellular location">
    <subcellularLocation>
        <location evidence="1">Nucleus</location>
    </subcellularLocation>
</comment>
<evidence type="ECO:0000256" key="2">
    <source>
        <dbReference type="ARBA" id="ARBA00022723"/>
    </source>
</evidence>
<evidence type="ECO:0000313" key="11">
    <source>
        <dbReference type="EMBL" id="TDL19835.1"/>
    </source>
</evidence>
<dbReference type="PROSITE" id="PS50157">
    <property type="entry name" value="ZINC_FINGER_C2H2_2"/>
    <property type="match status" value="3"/>
</dbReference>
<keyword evidence="6" id="KW-0804">Transcription</keyword>
<dbReference type="GO" id="GO:0008270">
    <property type="term" value="F:zinc ion binding"/>
    <property type="evidence" value="ECO:0007669"/>
    <property type="project" value="UniProtKB-KW"/>
</dbReference>
<evidence type="ECO:0000256" key="6">
    <source>
        <dbReference type="ARBA" id="ARBA00023163"/>
    </source>
</evidence>
<accession>A0A4Y7PXG9</accession>
<keyword evidence="3 8" id="KW-0863">Zinc-finger</keyword>
<organism evidence="11 12">
    <name type="scientific">Rickenella mellea</name>
    <dbReference type="NCBI Taxonomy" id="50990"/>
    <lineage>
        <taxon>Eukaryota</taxon>
        <taxon>Fungi</taxon>
        <taxon>Dikarya</taxon>
        <taxon>Basidiomycota</taxon>
        <taxon>Agaricomycotina</taxon>
        <taxon>Agaricomycetes</taxon>
        <taxon>Hymenochaetales</taxon>
        <taxon>Rickenellaceae</taxon>
        <taxon>Rickenella</taxon>
    </lineage>
</organism>
<evidence type="ECO:0000256" key="3">
    <source>
        <dbReference type="ARBA" id="ARBA00022771"/>
    </source>
</evidence>
<feature type="region of interest" description="Disordered" evidence="9">
    <location>
        <begin position="30"/>
        <end position="67"/>
    </location>
</feature>
<reference evidence="11 12" key="1">
    <citation type="submission" date="2018-06" db="EMBL/GenBank/DDBJ databases">
        <title>A transcriptomic atlas of mushroom development highlights an independent origin of complex multicellularity.</title>
        <authorList>
            <consortium name="DOE Joint Genome Institute"/>
            <person name="Krizsan K."/>
            <person name="Almasi E."/>
            <person name="Merenyi Z."/>
            <person name="Sahu N."/>
            <person name="Viragh M."/>
            <person name="Koszo T."/>
            <person name="Mondo S."/>
            <person name="Kiss B."/>
            <person name="Balint B."/>
            <person name="Kues U."/>
            <person name="Barry K."/>
            <person name="Hegedus J.C."/>
            <person name="Henrissat B."/>
            <person name="Johnson J."/>
            <person name="Lipzen A."/>
            <person name="Ohm R."/>
            <person name="Nagy I."/>
            <person name="Pangilinan J."/>
            <person name="Yan J."/>
            <person name="Xiong Y."/>
            <person name="Grigoriev I.V."/>
            <person name="Hibbett D.S."/>
            <person name="Nagy L.G."/>
        </authorList>
    </citation>
    <scope>NUCLEOTIDE SEQUENCE [LARGE SCALE GENOMIC DNA]</scope>
    <source>
        <strain evidence="11 12">SZMC22713</strain>
    </source>
</reference>
<dbReference type="STRING" id="50990.A0A4Y7PXG9"/>
<evidence type="ECO:0000256" key="5">
    <source>
        <dbReference type="ARBA" id="ARBA00023015"/>
    </source>
</evidence>
<feature type="domain" description="C2H2-type" evidence="10">
    <location>
        <begin position="8"/>
        <end position="38"/>
    </location>
</feature>
<dbReference type="GO" id="GO:0006357">
    <property type="term" value="P:regulation of transcription by RNA polymerase II"/>
    <property type="evidence" value="ECO:0007669"/>
    <property type="project" value="TreeGrafter"/>
</dbReference>
<dbReference type="Pfam" id="PF00096">
    <property type="entry name" value="zf-C2H2"/>
    <property type="match status" value="1"/>
</dbReference>
<dbReference type="PANTHER" id="PTHR46179:SF13">
    <property type="entry name" value="C2H2-TYPE DOMAIN-CONTAINING PROTEIN"/>
    <property type="match status" value="1"/>
</dbReference>
<keyword evidence="2" id="KW-0479">Metal-binding</keyword>
<dbReference type="OrthoDB" id="6277246at2759"/>
<dbReference type="SMART" id="SM00355">
    <property type="entry name" value="ZnF_C2H2"/>
    <property type="match status" value="4"/>
</dbReference>
<evidence type="ECO:0000256" key="8">
    <source>
        <dbReference type="PROSITE-ProRule" id="PRU00042"/>
    </source>
</evidence>
<keyword evidence="4" id="KW-0862">Zinc</keyword>
<keyword evidence="12" id="KW-1185">Reference proteome</keyword>
<dbReference type="VEuPathDB" id="FungiDB:BD410DRAFT_398337"/>
<feature type="region of interest" description="Disordered" evidence="9">
    <location>
        <begin position="286"/>
        <end position="306"/>
    </location>
</feature>
<keyword evidence="5" id="KW-0805">Transcription regulation</keyword>
<dbReference type="Proteomes" id="UP000294933">
    <property type="component" value="Unassembled WGS sequence"/>
</dbReference>
<dbReference type="InterPro" id="IPR051061">
    <property type="entry name" value="Zinc_finger_trans_reg"/>
</dbReference>
<dbReference type="AlphaFoldDB" id="A0A4Y7PXG9"/>
<protein>
    <recommendedName>
        <fullName evidence="10">C2H2-type domain-containing protein</fullName>
    </recommendedName>
</protein>
<evidence type="ECO:0000256" key="4">
    <source>
        <dbReference type="ARBA" id="ARBA00022833"/>
    </source>
</evidence>
<evidence type="ECO:0000256" key="7">
    <source>
        <dbReference type="ARBA" id="ARBA00023242"/>
    </source>
</evidence>
<dbReference type="PANTHER" id="PTHR46179">
    <property type="entry name" value="ZINC FINGER PROTEIN"/>
    <property type="match status" value="1"/>
</dbReference>
<feature type="domain" description="C2H2-type" evidence="10">
    <location>
        <begin position="110"/>
        <end position="140"/>
    </location>
</feature>
<evidence type="ECO:0000256" key="1">
    <source>
        <dbReference type="ARBA" id="ARBA00004123"/>
    </source>
</evidence>
<feature type="region of interest" description="Disordered" evidence="9">
    <location>
        <begin position="89"/>
        <end position="111"/>
    </location>
</feature>
<evidence type="ECO:0000259" key="10">
    <source>
        <dbReference type="PROSITE" id="PS50157"/>
    </source>
</evidence>
<dbReference type="PROSITE" id="PS00028">
    <property type="entry name" value="ZINC_FINGER_C2H2_1"/>
    <property type="match status" value="4"/>
</dbReference>
<feature type="compositionally biased region" description="Polar residues" evidence="9">
    <location>
        <begin position="43"/>
        <end position="53"/>
    </location>
</feature>
<evidence type="ECO:0000256" key="9">
    <source>
        <dbReference type="SAM" id="MobiDB-lite"/>
    </source>
</evidence>
<sequence>MPGNTNAFKCGAQGCNRSFQTHDALLQHGSNAHAKPQPAPSRVQAQRASNAQPRPTPAPSRVQAPQVRNVFKCGVPGCERSFRSADDLRHHGDDVHRKSNARAAPAKNPYKCGHAGCERSFQTREALVQHGSDSHRSQQAGSSSKSQQNRRASGSSNNASGNPYKCGVPRCNRVYQNFPDLHQHTAASHPKPTAVNTQAVTRSSVERPQYVQIPVPVPYYQPLWTSPAGQPDPPAYIEPLCNPSTSWSSSDNTVLFRHDSPAISRSRADNRSRGEMTRVSEHPVLQPLGEQSDTTRERHAVPESTSPFTPEILRRLSALEANFVGNPVISINTSKLKVFKNLVHILDQRITGSFALGQDAG</sequence>
<dbReference type="InterPro" id="IPR013087">
    <property type="entry name" value="Znf_C2H2_type"/>
</dbReference>
<dbReference type="GO" id="GO:0005634">
    <property type="term" value="C:nucleus"/>
    <property type="evidence" value="ECO:0007669"/>
    <property type="project" value="UniProtKB-SubCell"/>
</dbReference>
<evidence type="ECO:0000313" key="12">
    <source>
        <dbReference type="Proteomes" id="UP000294933"/>
    </source>
</evidence>